<evidence type="ECO:0008006" key="4">
    <source>
        <dbReference type="Google" id="ProtNLM"/>
    </source>
</evidence>
<protein>
    <recommendedName>
        <fullName evidence="4">Endonuclease-reverse transcriptase</fullName>
    </recommendedName>
</protein>
<accession>A0ABQ9IXP7</accession>
<reference evidence="2" key="1">
    <citation type="journal article" date="2023" name="Insect Mol. Biol.">
        <title>Genome sequencing provides insights into the evolution of gene families encoding plant cell wall-degrading enzymes in longhorned beetles.</title>
        <authorList>
            <person name="Shin N.R."/>
            <person name="Okamura Y."/>
            <person name="Kirsch R."/>
            <person name="Pauchet Y."/>
        </authorList>
    </citation>
    <scope>NUCLEOTIDE SEQUENCE</scope>
    <source>
        <strain evidence="2">MMC_N1</strain>
    </source>
</reference>
<evidence type="ECO:0000313" key="2">
    <source>
        <dbReference type="EMBL" id="KAJ8967704.1"/>
    </source>
</evidence>
<feature type="coiled-coil region" evidence="1">
    <location>
        <begin position="3"/>
        <end position="55"/>
    </location>
</feature>
<keyword evidence="1" id="KW-0175">Coiled coil</keyword>
<organism evidence="2 3">
    <name type="scientific">Molorchus minor</name>
    <dbReference type="NCBI Taxonomy" id="1323400"/>
    <lineage>
        <taxon>Eukaryota</taxon>
        <taxon>Metazoa</taxon>
        <taxon>Ecdysozoa</taxon>
        <taxon>Arthropoda</taxon>
        <taxon>Hexapoda</taxon>
        <taxon>Insecta</taxon>
        <taxon>Pterygota</taxon>
        <taxon>Neoptera</taxon>
        <taxon>Endopterygota</taxon>
        <taxon>Coleoptera</taxon>
        <taxon>Polyphaga</taxon>
        <taxon>Cucujiformia</taxon>
        <taxon>Chrysomeloidea</taxon>
        <taxon>Cerambycidae</taxon>
        <taxon>Lamiinae</taxon>
        <taxon>Monochamini</taxon>
        <taxon>Molorchus</taxon>
    </lineage>
</organism>
<proteinExistence type="predicted"/>
<name>A0ABQ9IXP7_9CUCU</name>
<dbReference type="Proteomes" id="UP001162164">
    <property type="component" value="Unassembled WGS sequence"/>
</dbReference>
<gene>
    <name evidence="2" type="ORF">NQ317_004204</name>
</gene>
<comment type="caution">
    <text evidence="2">The sequence shown here is derived from an EMBL/GenBank/DDBJ whole genome shotgun (WGS) entry which is preliminary data.</text>
</comment>
<dbReference type="EMBL" id="JAPWTJ010002150">
    <property type="protein sequence ID" value="KAJ8967704.1"/>
    <property type="molecule type" value="Genomic_DNA"/>
</dbReference>
<evidence type="ECO:0000256" key="1">
    <source>
        <dbReference type="SAM" id="Coils"/>
    </source>
</evidence>
<keyword evidence="3" id="KW-1185">Reference proteome</keyword>
<sequence>MLSQDISNKIDGLEGKLKNIEQKYDTTIAELEQKAQTFEIENIELRKRLIDVERKLKRKNLIFYGIVEEIGENVVNVLRKIIEDKLKVKLEIYDVKKEIIKNRRNLKGSNIYISEDQTTEDRKERKVLVEHLKLARSKNKLAQLKGNKLVIDGEIYVYADLEHKEHDGYYCPPPTREASSAPATPSLNIENTELSKENQIYTFPTDLTKRACEYSGTRKKPWKEKRDQK</sequence>
<evidence type="ECO:0000313" key="3">
    <source>
        <dbReference type="Proteomes" id="UP001162164"/>
    </source>
</evidence>